<evidence type="ECO:0000313" key="4">
    <source>
        <dbReference type="Proteomes" id="UP001209570"/>
    </source>
</evidence>
<accession>A0AAD5LFZ8</accession>
<comment type="caution">
    <text evidence="3">The sequence shown here is derived from an EMBL/GenBank/DDBJ whole genome shotgun (WGS) entry which is preliminary data.</text>
</comment>
<feature type="region of interest" description="Disordered" evidence="1">
    <location>
        <begin position="1"/>
        <end position="45"/>
    </location>
</feature>
<organism evidence="3 4">
    <name type="scientific">Pythium insidiosum</name>
    <name type="common">Pythiosis disease agent</name>
    <dbReference type="NCBI Taxonomy" id="114742"/>
    <lineage>
        <taxon>Eukaryota</taxon>
        <taxon>Sar</taxon>
        <taxon>Stramenopiles</taxon>
        <taxon>Oomycota</taxon>
        <taxon>Peronosporomycetes</taxon>
        <taxon>Pythiales</taxon>
        <taxon>Pythiaceae</taxon>
        <taxon>Pythium</taxon>
    </lineage>
</organism>
<feature type="compositionally biased region" description="Basic and acidic residues" evidence="1">
    <location>
        <begin position="24"/>
        <end position="41"/>
    </location>
</feature>
<dbReference type="InterPro" id="IPR019330">
    <property type="entry name" value="MESD"/>
</dbReference>
<dbReference type="InterPro" id="IPR057191">
    <property type="entry name" value="DUF7869"/>
</dbReference>
<gene>
    <name evidence="3" type="ORF">P43SY_006054</name>
</gene>
<dbReference type="Pfam" id="PF25273">
    <property type="entry name" value="DUF7869"/>
    <property type="match status" value="1"/>
</dbReference>
<dbReference type="Pfam" id="PF10185">
    <property type="entry name" value="Mesd"/>
    <property type="match status" value="1"/>
</dbReference>
<protein>
    <recommendedName>
        <fullName evidence="2">DUF7869 domain-containing protein</fullName>
    </recommendedName>
</protein>
<dbReference type="EMBL" id="JAKCXM010000233">
    <property type="protein sequence ID" value="KAJ0397932.1"/>
    <property type="molecule type" value="Genomic_DNA"/>
</dbReference>
<keyword evidence="4" id="KW-1185">Reference proteome</keyword>
<dbReference type="PANTHER" id="PTHR34415">
    <property type="entry name" value="INTEGRASE CATALYTIC DOMAIN-CONTAINING PROTEIN"/>
    <property type="match status" value="1"/>
</dbReference>
<proteinExistence type="predicted"/>
<dbReference type="AlphaFoldDB" id="A0AAD5LFZ8"/>
<feature type="compositionally biased region" description="Acidic residues" evidence="1">
    <location>
        <begin position="1"/>
        <end position="18"/>
    </location>
</feature>
<dbReference type="GO" id="GO:0006457">
    <property type="term" value="P:protein folding"/>
    <property type="evidence" value="ECO:0007669"/>
    <property type="project" value="InterPro"/>
</dbReference>
<reference evidence="3" key="1">
    <citation type="submission" date="2021-12" db="EMBL/GenBank/DDBJ databases">
        <title>Prjna785345.</title>
        <authorList>
            <person name="Rujirawat T."/>
            <person name="Krajaejun T."/>
        </authorList>
    </citation>
    <scope>NUCLEOTIDE SEQUENCE</scope>
    <source>
        <strain evidence="3">Pi057C3</strain>
    </source>
</reference>
<feature type="domain" description="DUF7869" evidence="2">
    <location>
        <begin position="344"/>
        <end position="511"/>
    </location>
</feature>
<dbReference type="Proteomes" id="UP001209570">
    <property type="component" value="Unassembled WGS sequence"/>
</dbReference>
<dbReference type="Gene3D" id="3.30.70.260">
    <property type="match status" value="1"/>
</dbReference>
<evidence type="ECO:0000259" key="2">
    <source>
        <dbReference type="Pfam" id="PF25273"/>
    </source>
</evidence>
<evidence type="ECO:0000313" key="3">
    <source>
        <dbReference type="EMBL" id="KAJ0397932.1"/>
    </source>
</evidence>
<name>A0AAD5LFZ8_PYTIN</name>
<dbReference type="PANTHER" id="PTHR34415:SF1">
    <property type="entry name" value="INTEGRASE CATALYTIC DOMAIN-CONTAINING PROTEIN"/>
    <property type="match status" value="1"/>
</dbReference>
<evidence type="ECO:0000256" key="1">
    <source>
        <dbReference type="SAM" id="MobiDB-lite"/>
    </source>
</evidence>
<sequence>MDGSEDEVSQEEYEDDGSASEYECSERDTDGSDVSDAKSELHTPTNLSEEARRLLEFDPCDRKCIEGKGDLVEKFLSSWHNLNRQQRKQHVLSALATLVTEHANSNERLRFPYVLPVVGVVCRPMFCEMYGISTNTISRYRARVQDGSFHIQRHGNTGNKHAQIMDTEWLASWFRSFAKDVGEVVPVRVRRRETVEGRVRSTYTAANHLLLPSYFTWERLYEEMLLGVAVSMVRRAKPSEATFRQTVQKLCPEIRIRSPRDNVCDACVIYRNQMRTGNVTEIAELIGHHAAAAKAMRMEYKTDIEAASDRSLVLTMDYSQNIALPHVAETPSQWYFLSLIAVSVFGIHDANQQRQTNYIYTERKGGKGSNEVVSMLQRYLGVDPQHATLTVYADNCGGQNKNNYVIKYLLFLAHTGQFEEVNYKFFIRGHTKNACDRGFGAMKKKLAREDCWTVEQLCEALKKASISTDTVTLEQEEAPFLAYKDVFNELYKNLPAIQKYQLFKMTTSNPGVVECRESPSTPVFSFDLRREYDGVRVTPERARELFDSAEPVPQPTPNPEKIRDIHTSITPINASPHRKSIDFDALERAWEDGDDDRELRSPADDQFDRLNSASEEGARAMGPQMVFVTLDTTHEQLESLANRWKELLWNGGIEANIYEIEKNKVLVGVQKGSAVPDLRRFLDEQQEVQEYEWNGQRFSKRRTKTGRIHRTETTANEIPGSFNFSTNLIILHLLVHSLLQRLNNHIKDPNDCTWCDVANLHKNLMAQHLHVILVGEAQLQMSKQSCDVQLLGKYIKKSIQTRVCSFAQRKTIVHLVLEWAKVDDPLELNLSRLEKDRDYAFADNELNAA</sequence>